<gene>
    <name evidence="5" type="ORF">QJT92_06925</name>
    <name evidence="6" type="ORF">SAMN05444853_1129</name>
</gene>
<evidence type="ECO:0000256" key="1">
    <source>
        <dbReference type="PIRSR" id="PIRSR640198-1"/>
    </source>
</evidence>
<evidence type="ECO:0000256" key="3">
    <source>
        <dbReference type="PIRSR" id="PIRSR640198-3"/>
    </source>
</evidence>
<dbReference type="SUPFAM" id="SSF140931">
    <property type="entry name" value="Fic-like"/>
    <property type="match status" value="1"/>
</dbReference>
<reference evidence="7" key="1">
    <citation type="submission" date="2016-10" db="EMBL/GenBank/DDBJ databases">
        <authorList>
            <person name="Varghese N."/>
            <person name="Submissions S."/>
        </authorList>
    </citation>
    <scope>NUCLEOTIDE SEQUENCE [LARGE SCALE GENOMIC DNA]</scope>
    <source>
        <strain evidence="7">DSM 24204</strain>
    </source>
</reference>
<evidence type="ECO:0000313" key="6">
    <source>
        <dbReference type="EMBL" id="SEM31173.1"/>
    </source>
</evidence>
<proteinExistence type="predicted"/>
<dbReference type="GeneID" id="83544019"/>
<dbReference type="Gene3D" id="1.10.3290.10">
    <property type="entry name" value="Fido-like domain"/>
    <property type="match status" value="1"/>
</dbReference>
<keyword evidence="8" id="KW-1185">Reference proteome</keyword>
<dbReference type="PROSITE" id="PS51459">
    <property type="entry name" value="FIDO"/>
    <property type="match status" value="1"/>
</dbReference>
<name>A0A1H7XBW9_9PAST</name>
<protein>
    <submittedName>
        <fullName evidence="5">Fic family protein</fullName>
    </submittedName>
    <submittedName>
        <fullName evidence="6">Fic/DOC family protein</fullName>
    </submittedName>
</protein>
<keyword evidence="2" id="KW-0547">Nucleotide-binding</keyword>
<dbReference type="EMBL" id="JASAVS010000013">
    <property type="protein sequence ID" value="MDP8085651.1"/>
    <property type="molecule type" value="Genomic_DNA"/>
</dbReference>
<dbReference type="Pfam" id="PF02661">
    <property type="entry name" value="Fic"/>
    <property type="match status" value="1"/>
</dbReference>
<evidence type="ECO:0000259" key="4">
    <source>
        <dbReference type="PROSITE" id="PS51459"/>
    </source>
</evidence>
<dbReference type="OrthoDB" id="9807853at2"/>
<feature type="domain" description="Fido" evidence="4">
    <location>
        <begin position="95"/>
        <end position="230"/>
    </location>
</feature>
<dbReference type="Proteomes" id="UP000198883">
    <property type="component" value="Unassembled WGS sequence"/>
</dbReference>
<sequence length="258" mass="30277">MHNIITHLEKLKNFLNARRPLPQSLLKKLFESLKQEYIYHSNAIEGNSLTLRETQIVLEQGITINGKPLKDHIETQNQSYAIDYLLEEIALNRVLDIRLIKEFHQIVIGSIDREIAGVFRNHDVVISHSKTETSRPFHIEEDLQTLLDWYNQSDRHIIEKVAIFHARFEKIHPFSDGNGRTGRLLMNLELMKQGYPITIIKNEDREKYYQVLENAQTSDNYQDVIDFVANNVQASIERNLEMLDRDWKIAFNNQELTP</sequence>
<feature type="binding site" evidence="2">
    <location>
        <begin position="208"/>
        <end position="209"/>
    </location>
    <ligand>
        <name>ATP</name>
        <dbReference type="ChEBI" id="CHEBI:30616"/>
    </ligand>
</feature>
<dbReference type="RefSeq" id="WP_090921735.1">
    <property type="nucleotide sequence ID" value="NZ_CP016180.1"/>
</dbReference>
<evidence type="ECO:0000256" key="2">
    <source>
        <dbReference type="PIRSR" id="PIRSR640198-2"/>
    </source>
</evidence>
<dbReference type="GO" id="GO:0005524">
    <property type="term" value="F:ATP binding"/>
    <property type="evidence" value="ECO:0007669"/>
    <property type="project" value="UniProtKB-KW"/>
</dbReference>
<reference evidence="5 8" key="3">
    <citation type="journal article" date="2023" name="Front. Microbiol.">
        <title>Phylogeography and host specificity of Pasteurellaceae pathogenic to sea-farmed fish in the north-east Atlantic.</title>
        <authorList>
            <person name="Gulla S."/>
            <person name="Colquhoun D.J."/>
            <person name="Olsen A.B."/>
            <person name="Spilsberg B."/>
            <person name="Lagesen K."/>
            <person name="Aakesson C.P."/>
            <person name="Strom S."/>
            <person name="Manji F."/>
            <person name="Birkbeck T.H."/>
            <person name="Nilsen H.K."/>
        </authorList>
    </citation>
    <scope>NUCLEOTIDE SEQUENCE [LARGE SCALE GENOMIC DNA]</scope>
    <source>
        <strain evidence="5 8">VIO11850</strain>
    </source>
</reference>
<dbReference type="InterPro" id="IPR036597">
    <property type="entry name" value="Fido-like_dom_sf"/>
</dbReference>
<dbReference type="EMBL" id="FOBN01000012">
    <property type="protein sequence ID" value="SEM31173.1"/>
    <property type="molecule type" value="Genomic_DNA"/>
</dbReference>
<organism evidence="6 7">
    <name type="scientific">Phocoenobacter skyensis</name>
    <dbReference type="NCBI Taxonomy" id="97481"/>
    <lineage>
        <taxon>Bacteria</taxon>
        <taxon>Pseudomonadati</taxon>
        <taxon>Pseudomonadota</taxon>
        <taxon>Gammaproteobacteria</taxon>
        <taxon>Pasteurellales</taxon>
        <taxon>Pasteurellaceae</taxon>
        <taxon>Phocoenobacter</taxon>
    </lineage>
</organism>
<accession>A0A1H7XBW9</accession>
<dbReference type="PANTHER" id="PTHR13504">
    <property type="entry name" value="FIDO DOMAIN-CONTAINING PROTEIN DDB_G0283145"/>
    <property type="match status" value="1"/>
</dbReference>
<reference evidence="6" key="2">
    <citation type="submission" date="2016-10" db="EMBL/GenBank/DDBJ databases">
        <authorList>
            <person name="de Groot N.N."/>
        </authorList>
    </citation>
    <scope>NUCLEOTIDE SEQUENCE [LARGE SCALE GENOMIC DNA]</scope>
    <source>
        <strain evidence="6">DSM 24204</strain>
    </source>
</reference>
<dbReference type="Proteomes" id="UP001224812">
    <property type="component" value="Unassembled WGS sequence"/>
</dbReference>
<keyword evidence="2" id="KW-0067">ATP-binding</keyword>
<feature type="site" description="Important for autoinhibition of adenylyltransferase activity" evidence="3">
    <location>
        <position position="45"/>
    </location>
</feature>
<dbReference type="InterPro" id="IPR003812">
    <property type="entry name" value="Fido"/>
</dbReference>
<dbReference type="AlphaFoldDB" id="A0A1H7XBW9"/>
<feature type="binding site" evidence="2">
    <location>
        <begin position="176"/>
        <end position="183"/>
    </location>
    <ligand>
        <name>ATP</name>
        <dbReference type="ChEBI" id="CHEBI:30616"/>
    </ligand>
</feature>
<evidence type="ECO:0000313" key="8">
    <source>
        <dbReference type="Proteomes" id="UP001224812"/>
    </source>
</evidence>
<dbReference type="PANTHER" id="PTHR13504:SF38">
    <property type="entry name" value="FIDO DOMAIN-CONTAINING PROTEIN"/>
    <property type="match status" value="1"/>
</dbReference>
<evidence type="ECO:0000313" key="7">
    <source>
        <dbReference type="Proteomes" id="UP000198883"/>
    </source>
</evidence>
<dbReference type="STRING" id="97481.SAMN05444853_1129"/>
<feature type="active site" evidence="1">
    <location>
        <position position="172"/>
    </location>
</feature>
<evidence type="ECO:0000313" key="5">
    <source>
        <dbReference type="EMBL" id="MDP8085651.1"/>
    </source>
</evidence>
<dbReference type="InterPro" id="IPR040198">
    <property type="entry name" value="Fido_containing"/>
</dbReference>